<feature type="non-terminal residue" evidence="1">
    <location>
        <position position="33"/>
    </location>
</feature>
<gene>
    <name evidence="1" type="ORF">S01H1_64029</name>
</gene>
<proteinExistence type="predicted"/>
<dbReference type="EMBL" id="BARS01042181">
    <property type="protein sequence ID" value="GAG40101.1"/>
    <property type="molecule type" value="Genomic_DNA"/>
</dbReference>
<protein>
    <submittedName>
        <fullName evidence="1">Uncharacterized protein</fullName>
    </submittedName>
</protein>
<dbReference type="AlphaFoldDB" id="X0YTY7"/>
<comment type="caution">
    <text evidence="1">The sequence shown here is derived from an EMBL/GenBank/DDBJ whole genome shotgun (WGS) entry which is preliminary data.</text>
</comment>
<accession>X0YTY7</accession>
<sequence length="33" mass="3842">MDKAQKEPQRPFDFPIIQQCLCDTMAGKLLEFV</sequence>
<reference evidence="1" key="1">
    <citation type="journal article" date="2014" name="Front. Microbiol.">
        <title>High frequency of phylogenetically diverse reductive dehalogenase-homologous genes in deep subseafloor sedimentary metagenomes.</title>
        <authorList>
            <person name="Kawai M."/>
            <person name="Futagami T."/>
            <person name="Toyoda A."/>
            <person name="Takaki Y."/>
            <person name="Nishi S."/>
            <person name="Hori S."/>
            <person name="Arai W."/>
            <person name="Tsubouchi T."/>
            <person name="Morono Y."/>
            <person name="Uchiyama I."/>
            <person name="Ito T."/>
            <person name="Fujiyama A."/>
            <person name="Inagaki F."/>
            <person name="Takami H."/>
        </authorList>
    </citation>
    <scope>NUCLEOTIDE SEQUENCE</scope>
    <source>
        <strain evidence="1">Expedition CK06-06</strain>
    </source>
</reference>
<name>X0YTY7_9ZZZZ</name>
<evidence type="ECO:0000313" key="1">
    <source>
        <dbReference type="EMBL" id="GAG40101.1"/>
    </source>
</evidence>
<organism evidence="1">
    <name type="scientific">marine sediment metagenome</name>
    <dbReference type="NCBI Taxonomy" id="412755"/>
    <lineage>
        <taxon>unclassified sequences</taxon>
        <taxon>metagenomes</taxon>
        <taxon>ecological metagenomes</taxon>
    </lineage>
</organism>